<dbReference type="PANTHER" id="PTHR43711">
    <property type="entry name" value="TWO-COMPONENT HISTIDINE KINASE"/>
    <property type="match status" value="1"/>
</dbReference>
<feature type="coiled-coil region" evidence="11">
    <location>
        <begin position="350"/>
        <end position="377"/>
    </location>
</feature>
<dbReference type="RefSeq" id="WP_114590357.1">
    <property type="nucleotide sequence ID" value="NZ_CP031165.1"/>
</dbReference>
<keyword evidence="15" id="KW-0813">Transport</keyword>
<keyword evidence="4" id="KW-0597">Phosphoprotein</keyword>
<keyword evidence="11" id="KW-0175">Coiled coil</keyword>
<dbReference type="InterPro" id="IPR003594">
    <property type="entry name" value="HATPase_dom"/>
</dbReference>
<evidence type="ECO:0000256" key="1">
    <source>
        <dbReference type="ARBA" id="ARBA00000085"/>
    </source>
</evidence>
<dbReference type="SMART" id="SM01079">
    <property type="entry name" value="CHASE"/>
    <property type="match status" value="1"/>
</dbReference>
<evidence type="ECO:0000256" key="11">
    <source>
        <dbReference type="SAM" id="Coils"/>
    </source>
</evidence>
<dbReference type="Gene3D" id="3.30.565.10">
    <property type="entry name" value="Histidine kinase-like ATPase, C-terminal domain"/>
    <property type="match status" value="1"/>
</dbReference>
<feature type="transmembrane region" description="Helical" evidence="12">
    <location>
        <begin position="316"/>
        <end position="339"/>
    </location>
</feature>
<dbReference type="SMART" id="SM00387">
    <property type="entry name" value="HATPase_c"/>
    <property type="match status" value="1"/>
</dbReference>
<proteinExistence type="predicted"/>
<evidence type="ECO:0000259" key="13">
    <source>
        <dbReference type="PROSITE" id="PS50109"/>
    </source>
</evidence>
<dbReference type="SUPFAM" id="SSF55874">
    <property type="entry name" value="ATPase domain of HSP90 chaperone/DNA topoisomerase II/histidine kinase"/>
    <property type="match status" value="1"/>
</dbReference>
<dbReference type="InterPro" id="IPR006189">
    <property type="entry name" value="CHASE_dom"/>
</dbReference>
<dbReference type="Pfam" id="PF00512">
    <property type="entry name" value="HisKA"/>
    <property type="match status" value="1"/>
</dbReference>
<dbReference type="EC" id="2.7.13.3" evidence="3"/>
<accession>A0A346XTL8</accession>
<evidence type="ECO:0000256" key="3">
    <source>
        <dbReference type="ARBA" id="ARBA00012438"/>
    </source>
</evidence>
<keyword evidence="7 15" id="KW-0418">Kinase</keyword>
<protein>
    <recommendedName>
        <fullName evidence="3">histidine kinase</fullName>
        <ecNumber evidence="3">2.7.13.3</ecNumber>
    </recommendedName>
</protein>
<evidence type="ECO:0000256" key="4">
    <source>
        <dbReference type="ARBA" id="ARBA00022553"/>
    </source>
</evidence>
<dbReference type="Gene3D" id="3.30.450.350">
    <property type="entry name" value="CHASE domain"/>
    <property type="match status" value="1"/>
</dbReference>
<keyword evidence="5" id="KW-0808">Transferase</keyword>
<evidence type="ECO:0000256" key="10">
    <source>
        <dbReference type="ARBA" id="ARBA00023136"/>
    </source>
</evidence>
<dbReference type="AlphaFoldDB" id="A0A346XTL8"/>
<dbReference type="InterPro" id="IPR036097">
    <property type="entry name" value="HisK_dim/P_sf"/>
</dbReference>
<dbReference type="GO" id="GO:0034220">
    <property type="term" value="P:monoatomic ion transmembrane transport"/>
    <property type="evidence" value="ECO:0007669"/>
    <property type="project" value="UniProtKB-KW"/>
</dbReference>
<comment type="subcellular location">
    <subcellularLocation>
        <location evidence="2">Cell membrane</location>
    </subcellularLocation>
</comment>
<dbReference type="PROSITE" id="PS50839">
    <property type="entry name" value="CHASE"/>
    <property type="match status" value="1"/>
</dbReference>
<evidence type="ECO:0000313" key="15">
    <source>
        <dbReference type="EMBL" id="AXV05565.1"/>
    </source>
</evidence>
<dbReference type="Pfam" id="PF03924">
    <property type="entry name" value="CHASE"/>
    <property type="match status" value="1"/>
</dbReference>
<evidence type="ECO:0000256" key="7">
    <source>
        <dbReference type="ARBA" id="ARBA00022777"/>
    </source>
</evidence>
<dbReference type="InterPro" id="IPR042240">
    <property type="entry name" value="CHASE_sf"/>
</dbReference>
<keyword evidence="10 12" id="KW-0472">Membrane</keyword>
<dbReference type="EMBL" id="CP031165">
    <property type="protein sequence ID" value="AXV05565.1"/>
    <property type="molecule type" value="Genomic_DNA"/>
</dbReference>
<dbReference type="SUPFAM" id="SSF47384">
    <property type="entry name" value="Homodimeric domain of signal transducing histidine kinase"/>
    <property type="match status" value="1"/>
</dbReference>
<gene>
    <name evidence="15" type="ORF">DVS28_a0864</name>
</gene>
<dbReference type="InterPro" id="IPR005467">
    <property type="entry name" value="His_kinase_dom"/>
</dbReference>
<dbReference type="InterPro" id="IPR003661">
    <property type="entry name" value="HisK_dim/P_dom"/>
</dbReference>
<evidence type="ECO:0000256" key="8">
    <source>
        <dbReference type="ARBA" id="ARBA00022989"/>
    </source>
</evidence>
<evidence type="ECO:0000256" key="9">
    <source>
        <dbReference type="ARBA" id="ARBA00023012"/>
    </source>
</evidence>
<organism evidence="15 16">
    <name type="scientific">Euzebya pacifica</name>
    <dbReference type="NCBI Taxonomy" id="1608957"/>
    <lineage>
        <taxon>Bacteria</taxon>
        <taxon>Bacillati</taxon>
        <taxon>Actinomycetota</taxon>
        <taxon>Nitriliruptoria</taxon>
        <taxon>Euzebyales</taxon>
    </lineage>
</organism>
<keyword evidence="9" id="KW-0902">Two-component regulatory system</keyword>
<dbReference type="InterPro" id="IPR036890">
    <property type="entry name" value="HATPase_C_sf"/>
</dbReference>
<evidence type="ECO:0000256" key="2">
    <source>
        <dbReference type="ARBA" id="ARBA00004236"/>
    </source>
</evidence>
<dbReference type="GO" id="GO:0005886">
    <property type="term" value="C:plasma membrane"/>
    <property type="evidence" value="ECO:0007669"/>
    <property type="project" value="UniProtKB-SubCell"/>
</dbReference>
<reference evidence="15 16" key="1">
    <citation type="submission" date="2018-09" db="EMBL/GenBank/DDBJ databases">
        <title>Complete genome sequence of Euzebya sp. DY32-46 isolated from seawater of Pacific Ocean.</title>
        <authorList>
            <person name="Xu L."/>
            <person name="Wu Y.-H."/>
            <person name="Xu X.-W."/>
        </authorList>
    </citation>
    <scope>NUCLEOTIDE SEQUENCE [LARGE SCALE GENOMIC DNA]</scope>
    <source>
        <strain evidence="15 16">DY32-46</strain>
    </source>
</reference>
<name>A0A346XTL8_9ACTN</name>
<dbReference type="Pfam" id="PF02518">
    <property type="entry name" value="HATPase_c"/>
    <property type="match status" value="1"/>
</dbReference>
<evidence type="ECO:0000256" key="5">
    <source>
        <dbReference type="ARBA" id="ARBA00022679"/>
    </source>
</evidence>
<sequence>MPHVLQRAVFQRAATLAVVLGLLLTGLVTVGLATSMGRDHADQVDRATDALLAALHADLHALESSLIAMRDTATTQALAHPADHAVAHPVLHDWPIHTRELTTTLENGFAQGTIPLARAVALFRHVDRRALAAYENAISDRDGVDVTVHPTPTDRAYVVERVVPSEPNSSALGFDLASEPRRLLGIEGARDTGLITVSAAVELVVPDDPAAVILFVPTYRTGDIPPTVDARREEFVGGLLAAVEPAALIERGPADALGLDVQVWDLGPGAGGSIEPTLLVGDPSTATISSARLEVAGRTWEVRTAPTPAFARTNRWPVVALGVAGLLLTIVIAVLGHVLRTREASAQVQVEVRTADLRRSQAELEAANEELRRTDQSRTEFLVTVSHELRTPLTSIRGFASLLEHHSHELSEEDRKDFVGQLARGAESMSDLLQEVLEFARLEHEQPPPVTMDLDLERLLDDVIERLPFANRIDVTIDGSAPTASGDPVAVRRALHNVLDNAASYSPEDAPVHVRVRPAAGPDMIEIVVDDHGPGVAPDDRERVFQRFHRGHDAQAGTVAGTGIGLTLARAQLERMEGRIHLEDAPGGGARVVIGLPCAQVRAARVDEMAPLSP</sequence>
<dbReference type="OrthoDB" id="9806130at2"/>
<dbReference type="PROSITE" id="PS50109">
    <property type="entry name" value="HIS_KIN"/>
    <property type="match status" value="1"/>
</dbReference>
<dbReference type="Gene3D" id="1.10.287.130">
    <property type="match status" value="1"/>
</dbReference>
<feature type="domain" description="Histidine kinase" evidence="13">
    <location>
        <begin position="384"/>
        <end position="600"/>
    </location>
</feature>
<dbReference type="InterPro" id="IPR004358">
    <property type="entry name" value="Sig_transdc_His_kin-like_C"/>
</dbReference>
<keyword evidence="15" id="KW-0406">Ion transport</keyword>
<dbReference type="KEGG" id="euz:DVS28_a0864"/>
<evidence type="ECO:0000313" key="16">
    <source>
        <dbReference type="Proteomes" id="UP000264006"/>
    </source>
</evidence>
<keyword evidence="16" id="KW-1185">Reference proteome</keyword>
<dbReference type="CDD" id="cd00082">
    <property type="entry name" value="HisKA"/>
    <property type="match status" value="1"/>
</dbReference>
<evidence type="ECO:0000259" key="14">
    <source>
        <dbReference type="PROSITE" id="PS50839"/>
    </source>
</evidence>
<dbReference type="GO" id="GO:0000155">
    <property type="term" value="F:phosphorelay sensor kinase activity"/>
    <property type="evidence" value="ECO:0007669"/>
    <property type="project" value="InterPro"/>
</dbReference>
<evidence type="ECO:0000256" key="6">
    <source>
        <dbReference type="ARBA" id="ARBA00022692"/>
    </source>
</evidence>
<keyword evidence="6 12" id="KW-0812">Transmembrane</keyword>
<evidence type="ECO:0000256" key="12">
    <source>
        <dbReference type="SAM" id="Phobius"/>
    </source>
</evidence>
<dbReference type="Proteomes" id="UP000264006">
    <property type="component" value="Chromosome"/>
</dbReference>
<comment type="catalytic activity">
    <reaction evidence="1">
        <text>ATP + protein L-histidine = ADP + protein N-phospho-L-histidine.</text>
        <dbReference type="EC" id="2.7.13.3"/>
    </reaction>
</comment>
<feature type="domain" description="CHASE" evidence="14">
    <location>
        <begin position="157"/>
        <end position="257"/>
    </location>
</feature>
<dbReference type="PRINTS" id="PR00344">
    <property type="entry name" value="BCTRLSENSOR"/>
</dbReference>
<dbReference type="PANTHER" id="PTHR43711:SF1">
    <property type="entry name" value="HISTIDINE KINASE 1"/>
    <property type="match status" value="1"/>
</dbReference>
<keyword evidence="15" id="KW-0407">Ion channel</keyword>
<dbReference type="InterPro" id="IPR050736">
    <property type="entry name" value="Sensor_HK_Regulatory"/>
</dbReference>
<dbReference type="SMART" id="SM00388">
    <property type="entry name" value="HisKA"/>
    <property type="match status" value="1"/>
</dbReference>
<keyword evidence="8 12" id="KW-1133">Transmembrane helix</keyword>